<gene>
    <name evidence="17" type="ORF">CR201_G0005465</name>
</gene>
<dbReference type="EMBL" id="NDHI03003373">
    <property type="protein sequence ID" value="PNJ76269.1"/>
    <property type="molecule type" value="Genomic_DNA"/>
</dbReference>
<organism evidence="17">
    <name type="scientific">Pongo abelii</name>
    <name type="common">Sumatran orangutan</name>
    <name type="synonym">Pongo pygmaeus abelii</name>
    <dbReference type="NCBI Taxonomy" id="9601"/>
    <lineage>
        <taxon>Eukaryota</taxon>
        <taxon>Metazoa</taxon>
        <taxon>Chordata</taxon>
        <taxon>Craniata</taxon>
        <taxon>Vertebrata</taxon>
        <taxon>Euteleostomi</taxon>
        <taxon>Mammalia</taxon>
        <taxon>Eutheria</taxon>
        <taxon>Euarchontoglires</taxon>
        <taxon>Primates</taxon>
        <taxon>Haplorrhini</taxon>
        <taxon>Catarrhini</taxon>
        <taxon>Hominidae</taxon>
        <taxon>Pongo</taxon>
    </lineage>
</organism>
<evidence type="ECO:0000256" key="6">
    <source>
        <dbReference type="ARBA" id="ARBA00022448"/>
    </source>
</evidence>
<reference evidence="17" key="1">
    <citation type="submission" date="2017-12" db="EMBL/GenBank/DDBJ databases">
        <title>High-resolution comparative analysis of great ape genomes.</title>
        <authorList>
            <person name="Pollen A."/>
            <person name="Hastie A."/>
            <person name="Hormozdiari F."/>
            <person name="Dougherty M."/>
            <person name="Liu R."/>
            <person name="Chaisson M."/>
            <person name="Hoppe E."/>
            <person name="Hill C."/>
            <person name="Pang A."/>
            <person name="Hillier L."/>
            <person name="Baker C."/>
            <person name="Armstrong J."/>
            <person name="Shendure J."/>
            <person name="Paten B."/>
            <person name="Wilson R."/>
            <person name="Chao H."/>
            <person name="Schneider V."/>
            <person name="Ventura M."/>
            <person name="Kronenberg Z."/>
            <person name="Murali S."/>
            <person name="Gordon D."/>
            <person name="Cantsilieris S."/>
            <person name="Munson K."/>
            <person name="Nelson B."/>
            <person name="Raja A."/>
            <person name="Underwood J."/>
            <person name="Diekhans M."/>
            <person name="Fiddes I."/>
            <person name="Haussler D."/>
            <person name="Eichler E."/>
        </authorList>
    </citation>
    <scope>NUCLEOTIDE SEQUENCE [LARGE SCALE GENOMIC DNA]</scope>
    <source>
        <strain evidence="17">Susie</strain>
    </source>
</reference>
<dbReference type="InterPro" id="IPR008011">
    <property type="entry name" value="Complex1_LYR_dom"/>
</dbReference>
<sequence length="178" mass="21458">MAFLAPGAYLTHRQKVLRLYKRALRHLESWCVQRDKYRYFACLMRARFEEHKNEKDMVRATQLLKEAEEEFWYRQHPQPYIFPDSPGGTSYERYDCYKVPEWCLDDWHPSEKAMYPDYFAKREQWKKLQRESWEREVRSTSTSLFLSYVDGVKFCSPRAEVQIPAMTVTLGPCFSDIL</sequence>
<dbReference type="GO" id="GO:0006120">
    <property type="term" value="P:mitochondrial electron transport, NADH to ubiquinone"/>
    <property type="evidence" value="ECO:0007669"/>
    <property type="project" value="InterPro"/>
</dbReference>
<keyword evidence="8" id="KW-0679">Respiratory chain</keyword>
<comment type="subcellular location">
    <subcellularLocation>
        <location evidence="2">Mitochondrion inner membrane</location>
        <topology evidence="2">Peripheral membrane protein</topology>
        <orientation evidence="2">Matrix side</orientation>
    </subcellularLocation>
</comment>
<protein>
    <recommendedName>
        <fullName evidence="5">NADH dehydrogenase [ubiquinone] 1 beta subcomplex subunit 9</fullName>
    </recommendedName>
    <alternativeName>
        <fullName evidence="14">Complex I-B22</fullName>
    </alternativeName>
    <alternativeName>
        <fullName evidence="15">NADH-ubiquinone oxidoreductase B22 subunit</fullName>
    </alternativeName>
</protein>
<dbReference type="InterPro" id="IPR033034">
    <property type="entry name" value="NDUFB9"/>
</dbReference>
<keyword evidence="10" id="KW-0249">Electron transport</keyword>
<evidence type="ECO:0000256" key="14">
    <source>
        <dbReference type="ARBA" id="ARBA00030192"/>
    </source>
</evidence>
<name>A0A2J8X2L4_PONAB</name>
<evidence type="ECO:0000256" key="12">
    <source>
        <dbReference type="ARBA" id="ARBA00023128"/>
    </source>
</evidence>
<comment type="similarity">
    <text evidence="3">Belongs to the complex I LYR family.</text>
</comment>
<accession>A0A2J8X2L4</accession>
<comment type="subunit">
    <text evidence="4">Mammalian complex I is composed of 45 different subunits.</text>
</comment>
<comment type="function">
    <text evidence="1">Accessory subunit of the mitochondrial membrane respiratory chain NADH dehydrogenase (Complex I), that is believed to be not involved in catalysis. Complex I functions in the transfer of electrons from NADH to the respiratory chain. The immediate electron acceptor for the enzyme is believed to be ubiquinone.</text>
</comment>
<dbReference type="AlphaFoldDB" id="A0A2J8X2L4"/>
<evidence type="ECO:0000256" key="5">
    <source>
        <dbReference type="ARBA" id="ARBA00018684"/>
    </source>
</evidence>
<evidence type="ECO:0000256" key="2">
    <source>
        <dbReference type="ARBA" id="ARBA00004443"/>
    </source>
</evidence>
<evidence type="ECO:0000256" key="11">
    <source>
        <dbReference type="ARBA" id="ARBA00022990"/>
    </source>
</evidence>
<keyword evidence="9" id="KW-0999">Mitochondrion inner membrane</keyword>
<keyword evidence="12" id="KW-0496">Mitochondrion</keyword>
<dbReference type="PANTHER" id="PTHR12868:SF1">
    <property type="entry name" value="NADH DEHYDROGENASE [UBIQUINONE] 1 BETA SUBCOMPLEX SUBUNIT 9"/>
    <property type="match status" value="1"/>
</dbReference>
<comment type="caution">
    <text evidence="17">The sequence shown here is derived from an EMBL/GenBank/DDBJ whole genome shotgun (WGS) entry which is preliminary data.</text>
</comment>
<evidence type="ECO:0000256" key="3">
    <source>
        <dbReference type="ARBA" id="ARBA00009508"/>
    </source>
</evidence>
<keyword evidence="13" id="KW-0472">Membrane</keyword>
<evidence type="ECO:0000256" key="4">
    <source>
        <dbReference type="ARBA" id="ARBA00011790"/>
    </source>
</evidence>
<feature type="domain" description="Complex 1 LYR protein" evidence="16">
    <location>
        <begin position="14"/>
        <end position="72"/>
    </location>
</feature>
<keyword evidence="7" id="KW-0597">Phosphoprotein</keyword>
<evidence type="ECO:0000256" key="8">
    <source>
        <dbReference type="ARBA" id="ARBA00022660"/>
    </source>
</evidence>
<dbReference type="InterPro" id="IPR045292">
    <property type="entry name" value="Complex1_LYR_NDUFB9_LYRM3"/>
</dbReference>
<keyword evidence="11" id="KW-0007">Acetylation</keyword>
<dbReference type="PANTHER" id="PTHR12868">
    <property type="entry name" value="NADH-UBIQUINONE OXIDOREDUCTASE B22 SUBUNIT"/>
    <property type="match status" value="1"/>
</dbReference>
<evidence type="ECO:0000256" key="7">
    <source>
        <dbReference type="ARBA" id="ARBA00022553"/>
    </source>
</evidence>
<evidence type="ECO:0000256" key="13">
    <source>
        <dbReference type="ARBA" id="ARBA00023136"/>
    </source>
</evidence>
<dbReference type="Pfam" id="PF05347">
    <property type="entry name" value="Complex1_LYR"/>
    <property type="match status" value="1"/>
</dbReference>
<evidence type="ECO:0000256" key="1">
    <source>
        <dbReference type="ARBA" id="ARBA00002920"/>
    </source>
</evidence>
<dbReference type="GO" id="GO:0005743">
    <property type="term" value="C:mitochondrial inner membrane"/>
    <property type="evidence" value="ECO:0007669"/>
    <property type="project" value="UniProtKB-SubCell"/>
</dbReference>
<dbReference type="CDD" id="cd20263">
    <property type="entry name" value="Complex1_LYR_NDUFB9_LYRM3"/>
    <property type="match status" value="1"/>
</dbReference>
<proteinExistence type="inferred from homology"/>
<evidence type="ECO:0000256" key="15">
    <source>
        <dbReference type="ARBA" id="ARBA00032528"/>
    </source>
</evidence>
<evidence type="ECO:0000256" key="10">
    <source>
        <dbReference type="ARBA" id="ARBA00022982"/>
    </source>
</evidence>
<evidence type="ECO:0000256" key="9">
    <source>
        <dbReference type="ARBA" id="ARBA00022792"/>
    </source>
</evidence>
<evidence type="ECO:0000259" key="16">
    <source>
        <dbReference type="Pfam" id="PF05347"/>
    </source>
</evidence>
<keyword evidence="6" id="KW-0813">Transport</keyword>
<evidence type="ECO:0000313" key="17">
    <source>
        <dbReference type="EMBL" id="PNJ76269.1"/>
    </source>
</evidence>